<keyword evidence="6" id="KW-0862">Zinc</keyword>
<dbReference type="GO" id="GO:0016787">
    <property type="term" value="F:hydrolase activity"/>
    <property type="evidence" value="ECO:0007669"/>
    <property type="project" value="UniProtKB-KW"/>
</dbReference>
<dbReference type="Gene3D" id="3.60.140.10">
    <property type="entry name" value="CNF1/YfiH-like putative cysteine hydrolases"/>
    <property type="match status" value="1"/>
</dbReference>
<evidence type="ECO:0000313" key="11">
    <source>
        <dbReference type="EMBL" id="GGW85655.1"/>
    </source>
</evidence>
<accession>A0A918JNC5</accession>
<evidence type="ECO:0000256" key="4">
    <source>
        <dbReference type="ARBA" id="ARBA00022723"/>
    </source>
</evidence>
<dbReference type="InterPro" id="IPR011324">
    <property type="entry name" value="Cytotoxic_necrot_fac-like_cat"/>
</dbReference>
<comment type="catalytic activity">
    <reaction evidence="8">
        <text>adenosine + phosphate = alpha-D-ribose 1-phosphate + adenine</text>
        <dbReference type="Rhea" id="RHEA:27642"/>
        <dbReference type="ChEBI" id="CHEBI:16335"/>
        <dbReference type="ChEBI" id="CHEBI:16708"/>
        <dbReference type="ChEBI" id="CHEBI:43474"/>
        <dbReference type="ChEBI" id="CHEBI:57720"/>
        <dbReference type="EC" id="2.4.2.1"/>
    </reaction>
    <physiologicalReaction direction="left-to-right" evidence="8">
        <dbReference type="Rhea" id="RHEA:27643"/>
    </physiologicalReaction>
</comment>
<dbReference type="CDD" id="cd16833">
    <property type="entry name" value="YfiH"/>
    <property type="match status" value="1"/>
</dbReference>
<evidence type="ECO:0000256" key="2">
    <source>
        <dbReference type="ARBA" id="ARBA00007353"/>
    </source>
</evidence>
<reference evidence="11" key="1">
    <citation type="journal article" date="2014" name="Int. J. Syst. Evol. Microbiol.">
        <title>Complete genome sequence of Corynebacterium casei LMG S-19264T (=DSM 44701T), isolated from a smear-ripened cheese.</title>
        <authorList>
            <consortium name="US DOE Joint Genome Institute (JGI-PGF)"/>
            <person name="Walter F."/>
            <person name="Albersmeier A."/>
            <person name="Kalinowski J."/>
            <person name="Ruckert C."/>
        </authorList>
    </citation>
    <scope>NUCLEOTIDE SEQUENCE</scope>
    <source>
        <strain evidence="11">KCTC 22164</strain>
    </source>
</reference>
<evidence type="ECO:0000256" key="7">
    <source>
        <dbReference type="ARBA" id="ARBA00047989"/>
    </source>
</evidence>
<evidence type="ECO:0000256" key="1">
    <source>
        <dbReference type="ARBA" id="ARBA00000553"/>
    </source>
</evidence>
<keyword evidence="3" id="KW-0808">Transferase</keyword>
<dbReference type="PANTHER" id="PTHR30616:SF2">
    <property type="entry name" value="PURINE NUCLEOSIDE PHOSPHORYLASE LACC1"/>
    <property type="match status" value="1"/>
</dbReference>
<dbReference type="EMBL" id="BMXP01000004">
    <property type="protein sequence ID" value="GGW85655.1"/>
    <property type="molecule type" value="Genomic_DNA"/>
</dbReference>
<keyword evidence="5" id="KW-0378">Hydrolase</keyword>
<keyword evidence="4" id="KW-0479">Metal-binding</keyword>
<comment type="catalytic activity">
    <reaction evidence="7">
        <text>adenosine + H2O + H(+) = inosine + NH4(+)</text>
        <dbReference type="Rhea" id="RHEA:24408"/>
        <dbReference type="ChEBI" id="CHEBI:15377"/>
        <dbReference type="ChEBI" id="CHEBI:15378"/>
        <dbReference type="ChEBI" id="CHEBI:16335"/>
        <dbReference type="ChEBI" id="CHEBI:17596"/>
        <dbReference type="ChEBI" id="CHEBI:28938"/>
        <dbReference type="EC" id="3.5.4.4"/>
    </reaction>
    <physiologicalReaction direction="left-to-right" evidence="7">
        <dbReference type="Rhea" id="RHEA:24409"/>
    </physiologicalReaction>
</comment>
<evidence type="ECO:0000313" key="12">
    <source>
        <dbReference type="Proteomes" id="UP000631300"/>
    </source>
</evidence>
<organism evidence="11 12">
    <name type="scientific">Alteromonas halophila</name>
    <dbReference type="NCBI Taxonomy" id="516698"/>
    <lineage>
        <taxon>Bacteria</taxon>
        <taxon>Pseudomonadati</taxon>
        <taxon>Pseudomonadota</taxon>
        <taxon>Gammaproteobacteria</taxon>
        <taxon>Alteromonadales</taxon>
        <taxon>Alteromonadaceae</taxon>
        <taxon>Alteromonas/Salinimonas group</taxon>
        <taxon>Alteromonas</taxon>
    </lineage>
</organism>
<proteinExistence type="inferred from homology"/>
<comment type="catalytic activity">
    <reaction evidence="9">
        <text>S-methyl-5'-thioadenosine + phosphate = 5-(methylsulfanyl)-alpha-D-ribose 1-phosphate + adenine</text>
        <dbReference type="Rhea" id="RHEA:11852"/>
        <dbReference type="ChEBI" id="CHEBI:16708"/>
        <dbReference type="ChEBI" id="CHEBI:17509"/>
        <dbReference type="ChEBI" id="CHEBI:43474"/>
        <dbReference type="ChEBI" id="CHEBI:58533"/>
        <dbReference type="EC" id="2.4.2.28"/>
    </reaction>
    <physiologicalReaction direction="left-to-right" evidence="9">
        <dbReference type="Rhea" id="RHEA:11853"/>
    </physiologicalReaction>
</comment>
<dbReference type="InterPro" id="IPR003730">
    <property type="entry name" value="Cu_polyphenol_OxRdtase"/>
</dbReference>
<evidence type="ECO:0000256" key="5">
    <source>
        <dbReference type="ARBA" id="ARBA00022801"/>
    </source>
</evidence>
<evidence type="ECO:0000256" key="9">
    <source>
        <dbReference type="ARBA" id="ARBA00049893"/>
    </source>
</evidence>
<evidence type="ECO:0000256" key="6">
    <source>
        <dbReference type="ARBA" id="ARBA00022833"/>
    </source>
</evidence>
<reference evidence="11" key="2">
    <citation type="submission" date="2020-09" db="EMBL/GenBank/DDBJ databases">
        <authorList>
            <person name="Sun Q."/>
            <person name="Kim S."/>
        </authorList>
    </citation>
    <scope>NUCLEOTIDE SEQUENCE</scope>
    <source>
        <strain evidence="11">KCTC 22164</strain>
    </source>
</reference>
<dbReference type="GO" id="GO:0017061">
    <property type="term" value="F:S-methyl-5-thioadenosine phosphorylase activity"/>
    <property type="evidence" value="ECO:0007669"/>
    <property type="project" value="UniProtKB-EC"/>
</dbReference>
<evidence type="ECO:0000256" key="8">
    <source>
        <dbReference type="ARBA" id="ARBA00048968"/>
    </source>
</evidence>
<dbReference type="InterPro" id="IPR038371">
    <property type="entry name" value="Cu_polyphenol_OxRdtase_sf"/>
</dbReference>
<dbReference type="Pfam" id="PF02578">
    <property type="entry name" value="Cu-oxidase_4"/>
    <property type="match status" value="1"/>
</dbReference>
<keyword evidence="12" id="KW-1185">Reference proteome</keyword>
<dbReference type="GO" id="GO:0005507">
    <property type="term" value="F:copper ion binding"/>
    <property type="evidence" value="ECO:0007669"/>
    <property type="project" value="TreeGrafter"/>
</dbReference>
<dbReference type="PANTHER" id="PTHR30616">
    <property type="entry name" value="UNCHARACTERIZED PROTEIN YFIH"/>
    <property type="match status" value="1"/>
</dbReference>
<comment type="caution">
    <text evidence="11">The sequence shown here is derived from an EMBL/GenBank/DDBJ whole genome shotgun (WGS) entry which is preliminary data.</text>
</comment>
<evidence type="ECO:0000256" key="10">
    <source>
        <dbReference type="RuleBase" id="RU361274"/>
    </source>
</evidence>
<dbReference type="NCBIfam" id="TIGR00726">
    <property type="entry name" value="peptidoglycan editing factor PgeF"/>
    <property type="match status" value="1"/>
</dbReference>
<evidence type="ECO:0000256" key="3">
    <source>
        <dbReference type="ARBA" id="ARBA00022679"/>
    </source>
</evidence>
<protein>
    <recommendedName>
        <fullName evidence="10">Purine nucleoside phosphorylase</fullName>
    </recommendedName>
</protein>
<name>A0A918JNC5_9ALTE</name>
<comment type="catalytic activity">
    <reaction evidence="1">
        <text>inosine + phosphate = alpha-D-ribose 1-phosphate + hypoxanthine</text>
        <dbReference type="Rhea" id="RHEA:27646"/>
        <dbReference type="ChEBI" id="CHEBI:17368"/>
        <dbReference type="ChEBI" id="CHEBI:17596"/>
        <dbReference type="ChEBI" id="CHEBI:43474"/>
        <dbReference type="ChEBI" id="CHEBI:57720"/>
        <dbReference type="EC" id="2.4.2.1"/>
    </reaction>
    <physiologicalReaction direction="left-to-right" evidence="1">
        <dbReference type="Rhea" id="RHEA:27647"/>
    </physiologicalReaction>
</comment>
<sequence length="246" mass="26149">MNGLSLIYPVWEAPPDILAYTTTRAGGISEGTYASLNVGEHVGDEPGRVKHNRSLLPGAQGITWLQQVHSNDVVTLPATLHKADAAISRTPGLSCAVMTADCVPVLLCNQTGTEVAAIHAGWRGLADGVIGNTVRAMTSPAAQLFAWIGPAICGDCYEVDQQLAAQFDSVPGAVKRRNDNKALLDLPLIAEYQLLASSIRSVVQSKACTYTDSTRFFSHRRASHAGNINTGRQVSVIGIRKSGNND</sequence>
<comment type="similarity">
    <text evidence="2 10">Belongs to the purine nucleoside phosphorylase YfiH/LACC1 family.</text>
</comment>
<gene>
    <name evidence="11" type="ORF">GCM10007391_19050</name>
</gene>
<dbReference type="AlphaFoldDB" id="A0A918JNC5"/>
<dbReference type="Proteomes" id="UP000631300">
    <property type="component" value="Unassembled WGS sequence"/>
</dbReference>
<dbReference type="SUPFAM" id="SSF64438">
    <property type="entry name" value="CNF1/YfiH-like putative cysteine hydrolases"/>
    <property type="match status" value="1"/>
</dbReference>
<dbReference type="RefSeq" id="WP_189405852.1">
    <property type="nucleotide sequence ID" value="NZ_BMXP01000004.1"/>
</dbReference>